<dbReference type="RefSeq" id="WP_024997097.1">
    <property type="nucleotide sequence ID" value="NZ_ATZI01000017.1"/>
</dbReference>
<gene>
    <name evidence="8" type="ORF">JCM15093_2673</name>
</gene>
<organism evidence="8 9">
    <name type="scientific">Bacteroides graminisolvens DSM 19988 = JCM 15093</name>
    <dbReference type="NCBI Taxonomy" id="1121097"/>
    <lineage>
        <taxon>Bacteria</taxon>
        <taxon>Pseudomonadati</taxon>
        <taxon>Bacteroidota</taxon>
        <taxon>Bacteroidia</taxon>
        <taxon>Bacteroidales</taxon>
        <taxon>Bacteroidaceae</taxon>
        <taxon>Bacteroides</taxon>
    </lineage>
</organism>
<evidence type="ECO:0000313" key="8">
    <source>
        <dbReference type="EMBL" id="GAK37422.1"/>
    </source>
</evidence>
<dbReference type="EMBL" id="BAJS01000020">
    <property type="protein sequence ID" value="GAK37422.1"/>
    <property type="molecule type" value="Genomic_DNA"/>
</dbReference>
<sequence length="529" mass="61079">MSELRQIDSLIYSDPQQALTLLQQISLDSLSSKEENAYYGLLLSHASDRNERNLLPCDSLLNLAIDYYRKGFNKGRSLFYKARLLTAMGMEDEAMGYYFGSLKEFGHTPREIRFKGMVYEDLGNIYFDQAIYKEALEKYTTALKYYSIINDKKAMIYASSMASSVCLVDSDNEKSHHFLNMEMQLAKEINDSCYISNTLQHASVFYESTDKPDSALYYAKKALSFTTGNTNTSKWLSSIGRIYLEKGQTDSARHYLEASLNTKDVEALAISHASLAEIEKDRHNYKSAYNHLEQYTDVIDSIAAADKSSEIQKLGYQHEAEVKIAKHKAEMQLSNALIITAAIIAILILIVILQQISKRKKTAQLRYERKINSMNQDMKILQTRITQSETMLTYLRKEQESYTAEIQNKEQEIKDLYQQREEVQHAFFRQSAIYKKINKLAKQDTADKKKINVLNLSDQESLRDTIFAIYNDSITELRLRHPRLTDEDIIFLCLEKNNLPSSIIAYCFGSTNTQVINQRRYRLKERMTN</sequence>
<evidence type="ECO:0000256" key="7">
    <source>
        <dbReference type="SAM" id="Phobius"/>
    </source>
</evidence>
<comment type="caution">
    <text evidence="8">The sequence shown here is derived from an EMBL/GenBank/DDBJ whole genome shotgun (WGS) entry which is preliminary data.</text>
</comment>
<dbReference type="GO" id="GO:0005737">
    <property type="term" value="C:cytoplasm"/>
    <property type="evidence" value="ECO:0007669"/>
    <property type="project" value="UniProtKB-SubCell"/>
</dbReference>
<dbReference type="InterPro" id="IPR011990">
    <property type="entry name" value="TPR-like_helical_dom_sf"/>
</dbReference>
<keyword evidence="7" id="KW-1133">Transmembrane helix</keyword>
<dbReference type="STRING" id="1121097.GCA_000428125_02789"/>
<evidence type="ECO:0000256" key="3">
    <source>
        <dbReference type="ARBA" id="ARBA00022737"/>
    </source>
</evidence>
<dbReference type="SMART" id="SM00028">
    <property type="entry name" value="TPR"/>
    <property type="match status" value="4"/>
</dbReference>
<feature type="coiled-coil region" evidence="6">
    <location>
        <begin position="392"/>
        <end position="426"/>
    </location>
</feature>
<dbReference type="Proteomes" id="UP000027601">
    <property type="component" value="Unassembled WGS sequence"/>
</dbReference>
<name>A0A069D4T7_9BACE</name>
<accession>A0A069D4T7</accession>
<keyword evidence="2" id="KW-0963">Cytoplasm</keyword>
<keyword evidence="9" id="KW-1185">Reference proteome</keyword>
<keyword evidence="7" id="KW-0472">Membrane</keyword>
<dbReference type="eggNOG" id="COG3063">
    <property type="taxonomic scope" value="Bacteria"/>
</dbReference>
<comment type="similarity">
    <text evidence="5">Belongs to the Rap family.</text>
</comment>
<keyword evidence="6" id="KW-0175">Coiled coil</keyword>
<evidence type="ECO:0000256" key="2">
    <source>
        <dbReference type="ARBA" id="ARBA00022490"/>
    </source>
</evidence>
<dbReference type="InterPro" id="IPR019734">
    <property type="entry name" value="TPR_rpt"/>
</dbReference>
<proteinExistence type="inferred from homology"/>
<comment type="subcellular location">
    <subcellularLocation>
        <location evidence="1">Cytoplasm</location>
    </subcellularLocation>
</comment>
<dbReference type="PANTHER" id="PTHR46630:SF1">
    <property type="entry name" value="TETRATRICOPEPTIDE REPEAT PROTEIN 29"/>
    <property type="match status" value="1"/>
</dbReference>
<dbReference type="AlphaFoldDB" id="A0A069D4T7"/>
<evidence type="ECO:0000313" key="9">
    <source>
        <dbReference type="Proteomes" id="UP000027601"/>
    </source>
</evidence>
<evidence type="ECO:0000256" key="6">
    <source>
        <dbReference type="SAM" id="Coils"/>
    </source>
</evidence>
<dbReference type="PANTHER" id="PTHR46630">
    <property type="entry name" value="TETRATRICOPEPTIDE REPEAT PROTEIN 29"/>
    <property type="match status" value="1"/>
</dbReference>
<evidence type="ECO:0000256" key="1">
    <source>
        <dbReference type="ARBA" id="ARBA00004496"/>
    </source>
</evidence>
<protein>
    <recommendedName>
        <fullName evidence="10">Tetratricopeptide repeat protein</fullName>
    </recommendedName>
</protein>
<feature type="transmembrane region" description="Helical" evidence="7">
    <location>
        <begin position="333"/>
        <end position="353"/>
    </location>
</feature>
<keyword evidence="7" id="KW-0812">Transmembrane</keyword>
<evidence type="ECO:0008006" key="10">
    <source>
        <dbReference type="Google" id="ProtNLM"/>
    </source>
</evidence>
<dbReference type="InterPro" id="IPR051476">
    <property type="entry name" value="Bac_ResReg_Asp_Phosphatase"/>
</dbReference>
<reference evidence="8 9" key="1">
    <citation type="journal article" date="2015" name="Microbes Environ.">
        <title>Distribution and evolution of nitrogen fixation genes in the phylum bacteroidetes.</title>
        <authorList>
            <person name="Inoue J."/>
            <person name="Oshima K."/>
            <person name="Suda W."/>
            <person name="Sakamoto M."/>
            <person name="Iino T."/>
            <person name="Noda S."/>
            <person name="Hongoh Y."/>
            <person name="Hattori M."/>
            <person name="Ohkuma M."/>
        </authorList>
    </citation>
    <scope>NUCLEOTIDE SEQUENCE [LARGE SCALE GENOMIC DNA]</scope>
    <source>
        <strain evidence="8 9">JCM 15093</strain>
    </source>
</reference>
<dbReference type="OrthoDB" id="1027161at2"/>
<dbReference type="Gene3D" id="1.25.40.10">
    <property type="entry name" value="Tetratricopeptide repeat domain"/>
    <property type="match status" value="2"/>
</dbReference>
<evidence type="ECO:0000256" key="4">
    <source>
        <dbReference type="ARBA" id="ARBA00022803"/>
    </source>
</evidence>
<keyword evidence="3" id="KW-0677">Repeat</keyword>
<evidence type="ECO:0000256" key="5">
    <source>
        <dbReference type="ARBA" id="ARBA00038253"/>
    </source>
</evidence>
<dbReference type="SUPFAM" id="SSF81901">
    <property type="entry name" value="HCP-like"/>
    <property type="match status" value="1"/>
</dbReference>
<keyword evidence="4" id="KW-0802">TPR repeat</keyword>